<dbReference type="AlphaFoldDB" id="A0A3B0YDM7"/>
<dbReference type="EMBL" id="UOFL01000043">
    <property type="protein sequence ID" value="VAW73412.1"/>
    <property type="molecule type" value="Genomic_DNA"/>
</dbReference>
<accession>A0A3B0YDM7</accession>
<feature type="transmembrane region" description="Helical" evidence="1">
    <location>
        <begin position="92"/>
        <end position="114"/>
    </location>
</feature>
<proteinExistence type="predicted"/>
<reference evidence="2" key="1">
    <citation type="submission" date="2018-06" db="EMBL/GenBank/DDBJ databases">
        <authorList>
            <person name="Zhirakovskaya E."/>
        </authorList>
    </citation>
    <scope>NUCLEOTIDE SEQUENCE</scope>
</reference>
<evidence type="ECO:0000256" key="1">
    <source>
        <dbReference type="SAM" id="Phobius"/>
    </source>
</evidence>
<gene>
    <name evidence="2" type="ORF">MNBD_GAMMA12-3354</name>
</gene>
<feature type="transmembrane region" description="Helical" evidence="1">
    <location>
        <begin position="65"/>
        <end position="85"/>
    </location>
</feature>
<feature type="transmembrane region" description="Helical" evidence="1">
    <location>
        <begin position="194"/>
        <end position="215"/>
    </location>
</feature>
<organism evidence="2">
    <name type="scientific">hydrothermal vent metagenome</name>
    <dbReference type="NCBI Taxonomy" id="652676"/>
    <lineage>
        <taxon>unclassified sequences</taxon>
        <taxon>metagenomes</taxon>
        <taxon>ecological metagenomes</taxon>
    </lineage>
</organism>
<feature type="transmembrane region" description="Helical" evidence="1">
    <location>
        <begin position="21"/>
        <end position="45"/>
    </location>
</feature>
<sequence length="290" mass="31919">MNEKNNAKSIDVATEIQDSGWLRFWITFSSVCLILSIFMPDVHMLKNRYLLTWFWEDKVVNSPGYHGIVWVYVLLGMSFLLLVVRSFLQGKFLASVSTFVLILTALVLLTSGIAPKNPGIWSLLSPLWLIMFLVAAGLILSATHLQKLFNNKNFVVLMLVLGGVTLITLLFIAPGPSVLQGAFLGLLSATAWQGQGLIISISVILILLIAIVAILSVTLNTRKGLSIFLRLVFLGIPVLVFFYLYYSSATAAIAVATTSFEAAQQTLWIYGFIMVPASIASIIEWNTLAD</sequence>
<feature type="transmembrane region" description="Helical" evidence="1">
    <location>
        <begin position="266"/>
        <end position="285"/>
    </location>
</feature>
<feature type="transmembrane region" description="Helical" evidence="1">
    <location>
        <begin position="154"/>
        <end position="174"/>
    </location>
</feature>
<evidence type="ECO:0000313" key="2">
    <source>
        <dbReference type="EMBL" id="VAW73412.1"/>
    </source>
</evidence>
<keyword evidence="1" id="KW-1133">Transmembrane helix</keyword>
<name>A0A3B0YDM7_9ZZZZ</name>
<keyword evidence="1" id="KW-0812">Transmembrane</keyword>
<feature type="transmembrane region" description="Helical" evidence="1">
    <location>
        <begin position="120"/>
        <end position="142"/>
    </location>
</feature>
<protein>
    <submittedName>
        <fullName evidence="2">Uncharacterized protein</fullName>
    </submittedName>
</protein>
<keyword evidence="1" id="KW-0472">Membrane</keyword>
<feature type="transmembrane region" description="Helical" evidence="1">
    <location>
        <begin position="227"/>
        <end position="246"/>
    </location>
</feature>